<evidence type="ECO:0000313" key="17">
    <source>
        <dbReference type="EMBL" id="KAK8405662.1"/>
    </source>
</evidence>
<organism evidence="17 18">
    <name type="scientific">Scylla paramamosain</name>
    <name type="common">Mud crab</name>
    <dbReference type="NCBI Taxonomy" id="85552"/>
    <lineage>
        <taxon>Eukaryota</taxon>
        <taxon>Metazoa</taxon>
        <taxon>Ecdysozoa</taxon>
        <taxon>Arthropoda</taxon>
        <taxon>Crustacea</taxon>
        <taxon>Multicrustacea</taxon>
        <taxon>Malacostraca</taxon>
        <taxon>Eumalacostraca</taxon>
        <taxon>Eucarida</taxon>
        <taxon>Decapoda</taxon>
        <taxon>Pleocyemata</taxon>
        <taxon>Brachyura</taxon>
        <taxon>Eubrachyura</taxon>
        <taxon>Portunoidea</taxon>
        <taxon>Portunidae</taxon>
        <taxon>Portuninae</taxon>
        <taxon>Scylla</taxon>
    </lineage>
</organism>
<feature type="signal peptide" evidence="15">
    <location>
        <begin position="1"/>
        <end position="19"/>
    </location>
</feature>
<dbReference type="InterPro" id="IPR052192">
    <property type="entry name" value="Insect_Ionotropic_Sensory_Rcpt"/>
</dbReference>
<evidence type="ECO:0000256" key="2">
    <source>
        <dbReference type="ARBA" id="ARBA00008685"/>
    </source>
</evidence>
<comment type="similarity">
    <text evidence="2">Belongs to the glutamate-gated ion channel (TC 1.A.10.1) family.</text>
</comment>
<keyword evidence="9" id="KW-0675">Receptor</keyword>
<feature type="transmembrane region" description="Helical" evidence="14">
    <location>
        <begin position="699"/>
        <end position="717"/>
    </location>
</feature>
<evidence type="ECO:0000256" key="9">
    <source>
        <dbReference type="ARBA" id="ARBA00023170"/>
    </source>
</evidence>
<dbReference type="EMBL" id="JARAKH010000003">
    <property type="protein sequence ID" value="KAK8405662.1"/>
    <property type="molecule type" value="Genomic_DNA"/>
</dbReference>
<dbReference type="GO" id="GO:0050906">
    <property type="term" value="P:detection of stimulus involved in sensory perception"/>
    <property type="evidence" value="ECO:0007669"/>
    <property type="project" value="UniProtKB-ARBA"/>
</dbReference>
<dbReference type="InterPro" id="IPR001320">
    <property type="entry name" value="Iontro_rcpt_C"/>
</dbReference>
<gene>
    <name evidence="17" type="ORF">O3P69_001863</name>
</gene>
<feature type="region of interest" description="Disordered" evidence="13">
    <location>
        <begin position="137"/>
        <end position="160"/>
    </location>
</feature>
<proteinExistence type="inferred from homology"/>
<evidence type="ECO:0000256" key="14">
    <source>
        <dbReference type="SAM" id="Phobius"/>
    </source>
</evidence>
<keyword evidence="10" id="KW-0325">Glycoprotein</keyword>
<protein>
    <recommendedName>
        <fullName evidence="16">Ionotropic glutamate receptor L-glutamate and glycine-binding domain-containing protein</fullName>
    </recommendedName>
</protein>
<accession>A0AAW0V4X2</accession>
<keyword evidence="7" id="KW-0406">Ion transport</keyword>
<keyword evidence="18" id="KW-1185">Reference proteome</keyword>
<keyword evidence="12" id="KW-0407">Ion channel</keyword>
<evidence type="ECO:0000256" key="4">
    <source>
        <dbReference type="ARBA" id="ARBA00022475"/>
    </source>
</evidence>
<evidence type="ECO:0000256" key="12">
    <source>
        <dbReference type="ARBA" id="ARBA00023303"/>
    </source>
</evidence>
<comment type="caution">
    <text evidence="17">The sequence shown here is derived from an EMBL/GenBank/DDBJ whole genome shotgun (WGS) entry which is preliminary data.</text>
</comment>
<dbReference type="SMART" id="SM00918">
    <property type="entry name" value="Lig_chan-Glu_bd"/>
    <property type="match status" value="1"/>
</dbReference>
<reference evidence="17 18" key="1">
    <citation type="submission" date="2023-03" db="EMBL/GenBank/DDBJ databases">
        <title>High-quality genome of Scylla paramamosain provides insights in environmental adaptation.</title>
        <authorList>
            <person name="Zhang L."/>
        </authorList>
    </citation>
    <scope>NUCLEOTIDE SEQUENCE [LARGE SCALE GENOMIC DNA]</scope>
    <source>
        <strain evidence="17">LZ_2023a</strain>
        <tissue evidence="17">Muscle</tissue>
    </source>
</reference>
<evidence type="ECO:0000256" key="10">
    <source>
        <dbReference type="ARBA" id="ARBA00023180"/>
    </source>
</evidence>
<feature type="compositionally biased region" description="Pro residues" evidence="13">
    <location>
        <begin position="146"/>
        <end position="160"/>
    </location>
</feature>
<dbReference type="Proteomes" id="UP001487740">
    <property type="component" value="Unassembled WGS sequence"/>
</dbReference>
<keyword evidence="5 14" id="KW-0812">Transmembrane</keyword>
<name>A0AAW0V4X2_SCYPA</name>
<comment type="subcellular location">
    <subcellularLocation>
        <location evidence="1">Cell membrane</location>
        <topology evidence="1">Multi-pass membrane protein</topology>
    </subcellularLocation>
</comment>
<dbReference type="EMBL" id="JARAKH010000003">
    <property type="protein sequence ID" value="KAK8405663.1"/>
    <property type="molecule type" value="Genomic_DNA"/>
</dbReference>
<dbReference type="Pfam" id="PF10613">
    <property type="entry name" value="Lig_chan-Glu_bd"/>
    <property type="match status" value="1"/>
</dbReference>
<sequence length="750" mass="82163">MMMMAVMMMVVVAVPQVLTKAPAMLRPARHPLGSTVGHVVEQHLAGCHLVAATWHRHSLGLDNVLSSLDSFQVARIVLDASILASPHAAANTTTSVTAASSAATGERAASPQLWRRVMDGQGRNCRAVILDVTDYSSSSSSSWLPSSPPPPPLLSSSSSPPPSSFSSSSSSFNTSSLSANVAYSSTSVSKIDQLMSFLHLYLWPATRVVALGSHQAAEPVLASHALRNTAHALFLAPSTTKCGREGRCVMLLSRCMYCYPGGVPGVRVSPMWQAEQALPSHLQLFPGGFEDMSGHSVRVVAKTLFPFMEFERHDPAPGAPVTPMDSLDVRMLDTVAEILNFTYVVRPPKDEQWGTKVDGVWTGMVGTLEAEEADVSMMLFWSFARKQVIDFTRIYTNEPFVMITRKPRPLPQHLALVRPFSDIVWTAVLFSTMLAGGALWALQKTWASFSGGHAPSLSTSLLHTWGMLLEDPPVRTPSNTTGQMLVGWWWLFCLLLTASYRSSLIAHLSVPTTPPPIDTLKQLLSVPGATWGIEPGFGLGWDWFKLNQNPEVQAMFRTLQVMDMADQMPQVLKGRHAFFTWKYYIKTIVASRYTNLQGVTPIHMGLEEFVPGSTGWGVRKGLPFLPPMDRIHDRLVEAGLVNHWLDELFETAMKKARKEAAAAQEEAERKGEKVDTSLLSDDESGKREQLVLTLNHLQGAFYLLLLGVGVASLLLVGENVLARSFPSQSAASRDLPVHKHLSKPTNILKL</sequence>
<feature type="domain" description="Ionotropic glutamate receptor L-glutamate and glycine-binding" evidence="16">
    <location>
        <begin position="320"/>
        <end position="370"/>
    </location>
</feature>
<evidence type="ECO:0000256" key="13">
    <source>
        <dbReference type="SAM" id="MobiDB-lite"/>
    </source>
</evidence>
<dbReference type="PANTHER" id="PTHR42643">
    <property type="entry name" value="IONOTROPIC RECEPTOR 20A-RELATED"/>
    <property type="match status" value="1"/>
</dbReference>
<keyword evidence="8 14" id="KW-0472">Membrane</keyword>
<keyword evidence="3" id="KW-0813">Transport</keyword>
<evidence type="ECO:0000256" key="3">
    <source>
        <dbReference type="ARBA" id="ARBA00022448"/>
    </source>
</evidence>
<dbReference type="InterPro" id="IPR019594">
    <property type="entry name" value="Glu/Gly-bd"/>
</dbReference>
<keyword evidence="15" id="KW-0732">Signal</keyword>
<evidence type="ECO:0000256" key="6">
    <source>
        <dbReference type="ARBA" id="ARBA00022989"/>
    </source>
</evidence>
<dbReference type="Gene3D" id="3.40.190.10">
    <property type="entry name" value="Periplasmic binding protein-like II"/>
    <property type="match status" value="1"/>
</dbReference>
<dbReference type="SUPFAM" id="SSF53850">
    <property type="entry name" value="Periplasmic binding protein-like II"/>
    <property type="match status" value="1"/>
</dbReference>
<evidence type="ECO:0000256" key="11">
    <source>
        <dbReference type="ARBA" id="ARBA00023286"/>
    </source>
</evidence>
<dbReference type="AlphaFoldDB" id="A0AAW0V4X2"/>
<evidence type="ECO:0000313" key="18">
    <source>
        <dbReference type="Proteomes" id="UP001487740"/>
    </source>
</evidence>
<feature type="region of interest" description="Disordered" evidence="13">
    <location>
        <begin position="660"/>
        <end position="681"/>
    </location>
</feature>
<evidence type="ECO:0000256" key="1">
    <source>
        <dbReference type="ARBA" id="ARBA00004651"/>
    </source>
</evidence>
<dbReference type="Gene3D" id="1.10.287.70">
    <property type="match status" value="1"/>
</dbReference>
<evidence type="ECO:0000256" key="7">
    <source>
        <dbReference type="ARBA" id="ARBA00023065"/>
    </source>
</evidence>
<keyword evidence="6 14" id="KW-1133">Transmembrane helix</keyword>
<dbReference type="Pfam" id="PF00060">
    <property type="entry name" value="Lig_chan"/>
    <property type="match status" value="1"/>
</dbReference>
<evidence type="ECO:0000256" key="15">
    <source>
        <dbReference type="SAM" id="SignalP"/>
    </source>
</evidence>
<dbReference type="PANTHER" id="PTHR42643:SF24">
    <property type="entry name" value="IONOTROPIC RECEPTOR 60A"/>
    <property type="match status" value="1"/>
</dbReference>
<evidence type="ECO:0000256" key="5">
    <source>
        <dbReference type="ARBA" id="ARBA00022692"/>
    </source>
</evidence>
<evidence type="ECO:0000259" key="16">
    <source>
        <dbReference type="SMART" id="SM00918"/>
    </source>
</evidence>
<feature type="compositionally biased region" description="Basic and acidic residues" evidence="13">
    <location>
        <begin position="666"/>
        <end position="675"/>
    </location>
</feature>
<dbReference type="GO" id="GO:0005886">
    <property type="term" value="C:plasma membrane"/>
    <property type="evidence" value="ECO:0007669"/>
    <property type="project" value="UniProtKB-SubCell"/>
</dbReference>
<dbReference type="GO" id="GO:0015276">
    <property type="term" value="F:ligand-gated monoatomic ion channel activity"/>
    <property type="evidence" value="ECO:0007669"/>
    <property type="project" value="InterPro"/>
</dbReference>
<keyword evidence="4" id="KW-1003">Cell membrane</keyword>
<keyword evidence="11" id="KW-1071">Ligand-gated ion channel</keyword>
<evidence type="ECO:0000256" key="8">
    <source>
        <dbReference type="ARBA" id="ARBA00023136"/>
    </source>
</evidence>
<feature type="chain" id="PRO_5044717208" description="Ionotropic glutamate receptor L-glutamate and glycine-binding domain-containing protein" evidence="15">
    <location>
        <begin position="20"/>
        <end position="750"/>
    </location>
</feature>